<feature type="region of interest" description="Disordered" evidence="1">
    <location>
        <begin position="219"/>
        <end position="241"/>
    </location>
</feature>
<accession>A0AAD7ZKZ7</accession>
<feature type="compositionally biased region" description="Polar residues" evidence="1">
    <location>
        <begin position="339"/>
        <end position="351"/>
    </location>
</feature>
<feature type="compositionally biased region" description="Polar residues" evidence="1">
    <location>
        <begin position="369"/>
        <end position="392"/>
    </location>
</feature>
<feature type="compositionally biased region" description="Low complexity" evidence="1">
    <location>
        <begin position="282"/>
        <end position="299"/>
    </location>
</feature>
<proteinExistence type="predicted"/>
<dbReference type="InterPro" id="IPR029034">
    <property type="entry name" value="Cystine-knot_cytokine"/>
</dbReference>
<protein>
    <submittedName>
        <fullName evidence="2">Uncharacterized protein</fullName>
    </submittedName>
</protein>
<dbReference type="EMBL" id="JASPKZ010007815">
    <property type="protein sequence ID" value="KAJ9582241.1"/>
    <property type="molecule type" value="Genomic_DNA"/>
</dbReference>
<reference evidence="2" key="1">
    <citation type="journal article" date="2023" name="IScience">
        <title>Live-bearing cockroach genome reveals convergent evolutionary mechanisms linked to viviparity in insects and beyond.</title>
        <authorList>
            <person name="Fouks B."/>
            <person name="Harrison M.C."/>
            <person name="Mikhailova A.A."/>
            <person name="Marchal E."/>
            <person name="English S."/>
            <person name="Carruthers M."/>
            <person name="Jennings E.C."/>
            <person name="Chiamaka E.L."/>
            <person name="Frigard R.A."/>
            <person name="Pippel M."/>
            <person name="Attardo G.M."/>
            <person name="Benoit J.B."/>
            <person name="Bornberg-Bauer E."/>
            <person name="Tobe S.S."/>
        </authorList>
    </citation>
    <scope>NUCLEOTIDE SEQUENCE</scope>
    <source>
        <strain evidence="2">Stay&amp;Tobe</strain>
    </source>
</reference>
<gene>
    <name evidence="2" type="ORF">L9F63_003370</name>
</gene>
<evidence type="ECO:0000256" key="1">
    <source>
        <dbReference type="SAM" id="MobiDB-lite"/>
    </source>
</evidence>
<keyword evidence="3" id="KW-1185">Reference proteome</keyword>
<feature type="region of interest" description="Disordered" evidence="1">
    <location>
        <begin position="339"/>
        <end position="394"/>
    </location>
</feature>
<dbReference type="Gene3D" id="2.10.90.10">
    <property type="entry name" value="Cystine-knot cytokines"/>
    <property type="match status" value="1"/>
</dbReference>
<dbReference type="AlphaFoldDB" id="A0AAD7ZKZ7"/>
<evidence type="ECO:0000313" key="3">
    <source>
        <dbReference type="Proteomes" id="UP001233999"/>
    </source>
</evidence>
<sequence length="637" mass="70643">MFITKIRSATIDTIDLSVRNTRQVQKGSNTQTLSQMWPPPPPLAPGSWPSLRSPTLTRIPSNQRPLGILESASSQLFVNKRPPAFHVPSSNPLRNPKPPSLLGASSSFFTSKKPPGFESHSSFLIPNNKSPENLEFSSSFKSNYRTPGLLEDPKLATSHRPLTILDQQLHSFKDDLGSIHSNFNKIPQNLQRPNTGTENSIFNSQIYDTTIRKPQTSDTYLSESSFVPQSHRDNAFQNPAQLFGNDNKLKEISFPQDTSSSTGPRQNQFTGNTFTKVNNWDNFSNQNSFGHSSSSQQNNPQLFSSADAKLQTSFSSALENENNQKGSGILIDSFSGTRQNQASGNAFTNPTKWEDFSNQNSFRQSSNNAQENSQLLSTSDTKSQNSFSTRSPFFTDFEPHKIRNSINQSSYDIEPLVQFSQSIQASEHHSTYHVSPSLDQHISALTLTKAPDLGSSATDTYLRTTTAPEHKKKLTLKDILAEDCPDAKNDGYCASPPRYPTSQVLKVIARCADVLQALYVPEPEDDNDTLTGFNINITNTIERGNRHVWSWAHPGDSQRTVCDSDRHRIEPGYVKDARTGHWYVVLQATSLSQRVTVDICKAPGKPCTLAKCTRGVVVSGTGLPSLVFVFNDTLIHI</sequence>
<organism evidence="2 3">
    <name type="scientific">Diploptera punctata</name>
    <name type="common">Pacific beetle cockroach</name>
    <dbReference type="NCBI Taxonomy" id="6984"/>
    <lineage>
        <taxon>Eukaryota</taxon>
        <taxon>Metazoa</taxon>
        <taxon>Ecdysozoa</taxon>
        <taxon>Arthropoda</taxon>
        <taxon>Hexapoda</taxon>
        <taxon>Insecta</taxon>
        <taxon>Pterygota</taxon>
        <taxon>Neoptera</taxon>
        <taxon>Polyneoptera</taxon>
        <taxon>Dictyoptera</taxon>
        <taxon>Blattodea</taxon>
        <taxon>Blaberoidea</taxon>
        <taxon>Blaberidae</taxon>
        <taxon>Diplopterinae</taxon>
        <taxon>Diploptera</taxon>
    </lineage>
</organism>
<feature type="compositionally biased region" description="Low complexity" evidence="1">
    <location>
        <begin position="356"/>
        <end position="368"/>
    </location>
</feature>
<reference evidence="2" key="2">
    <citation type="submission" date="2023-05" db="EMBL/GenBank/DDBJ databases">
        <authorList>
            <person name="Fouks B."/>
        </authorList>
    </citation>
    <scope>NUCLEOTIDE SEQUENCE</scope>
    <source>
        <strain evidence="2">Stay&amp;Tobe</strain>
        <tissue evidence="2">Testes</tissue>
    </source>
</reference>
<dbReference type="Proteomes" id="UP001233999">
    <property type="component" value="Unassembled WGS sequence"/>
</dbReference>
<name>A0AAD7ZKZ7_DIPPU</name>
<comment type="caution">
    <text evidence="2">The sequence shown here is derived from an EMBL/GenBank/DDBJ whole genome shotgun (WGS) entry which is preliminary data.</text>
</comment>
<feature type="region of interest" description="Disordered" evidence="1">
    <location>
        <begin position="280"/>
        <end position="301"/>
    </location>
</feature>
<feature type="compositionally biased region" description="Polar residues" evidence="1">
    <location>
        <begin position="219"/>
        <end position="228"/>
    </location>
</feature>
<evidence type="ECO:0000313" key="2">
    <source>
        <dbReference type="EMBL" id="KAJ9582241.1"/>
    </source>
</evidence>